<keyword evidence="1" id="KW-0697">Rotamase</keyword>
<dbReference type="Gene3D" id="3.10.50.40">
    <property type="match status" value="1"/>
</dbReference>
<dbReference type="InterPro" id="IPR046357">
    <property type="entry name" value="PPIase_dom_sf"/>
</dbReference>
<dbReference type="InterPro" id="IPR044180">
    <property type="entry name" value="FKBP18-like"/>
</dbReference>
<dbReference type="SUPFAM" id="SSF54534">
    <property type="entry name" value="FKBP-like"/>
    <property type="match status" value="1"/>
</dbReference>
<dbReference type="GO" id="GO:0009543">
    <property type="term" value="C:chloroplast thylakoid lumen"/>
    <property type="evidence" value="ECO:0007669"/>
    <property type="project" value="TreeGrafter"/>
</dbReference>
<dbReference type="GO" id="GO:0003755">
    <property type="term" value="F:peptidyl-prolyl cis-trans isomerase activity"/>
    <property type="evidence" value="ECO:0007669"/>
    <property type="project" value="UniProtKB-KW"/>
</dbReference>
<dbReference type="EC" id="5.2.1.8" evidence="1"/>
<dbReference type="InterPro" id="IPR001179">
    <property type="entry name" value="PPIase_FKBP_dom"/>
</dbReference>
<dbReference type="InterPro" id="IPR036034">
    <property type="entry name" value="PDZ_sf"/>
</dbReference>
<evidence type="ECO:0000259" key="3">
    <source>
        <dbReference type="PROSITE" id="PS50059"/>
    </source>
</evidence>
<sequence>MSAATSFAGLAATTRPAAAARRAPAVSTRATTAPGAEPASSGASHPQRRTPPSRADDVANNVEFPRRVALVLAAAGLVAPAAPAHAIGFAKELKKKAVSDEDYLSSAPFAFRAKPHDPVRYYDVQRGTGDKLEAGKTAVIHYTCRYRNLTAVSSREARTLGGNRTIAEPLEFKFGKLPSDYSRALVRKMVVGIGAEVRVDPELRELYVVNTVFDGPADRAGIKANDAIVSIDGVGDLANVAIADIGALLIGDAGTELVVEVKKGGERAAGVVEKITLVRESTAVVPKKRVVEVEGGGGLFTGATGPKPPAVVYVPEALEGMRVGGRRNIIVPADVGYADVGESEIPPGATFRLEVELLEVRTPAV</sequence>
<proteinExistence type="predicted"/>
<dbReference type="Gene3D" id="2.30.42.10">
    <property type="match status" value="1"/>
</dbReference>
<gene>
    <name evidence="4" type="ORF">MANT1106_LOCUS22347</name>
</gene>
<reference evidence="4" key="1">
    <citation type="submission" date="2021-01" db="EMBL/GenBank/DDBJ databases">
        <authorList>
            <person name="Corre E."/>
            <person name="Pelletier E."/>
            <person name="Niang G."/>
            <person name="Scheremetjew M."/>
            <person name="Finn R."/>
            <person name="Kale V."/>
            <person name="Holt S."/>
            <person name="Cochrane G."/>
            <person name="Meng A."/>
            <person name="Brown T."/>
            <person name="Cohen L."/>
        </authorList>
    </citation>
    <scope>NUCLEOTIDE SEQUENCE</scope>
    <source>
        <strain evidence="4">SL-175</strain>
    </source>
</reference>
<evidence type="ECO:0000256" key="1">
    <source>
        <dbReference type="PROSITE-ProRule" id="PRU00277"/>
    </source>
</evidence>
<feature type="compositionally biased region" description="Low complexity" evidence="2">
    <location>
        <begin position="11"/>
        <end position="44"/>
    </location>
</feature>
<dbReference type="PANTHER" id="PTHR47862">
    <property type="entry name" value="PEPTIDYL-PROLYL CIS-TRANS ISOMERASE FKBP18, CHLOROPLASTIC"/>
    <property type="match status" value="1"/>
</dbReference>
<dbReference type="PANTHER" id="PTHR47862:SF1">
    <property type="entry name" value="PEPTIDYL-PROLYL CIS-TRANS ISOMERASE FKBP18, CHLOROPLASTIC"/>
    <property type="match status" value="1"/>
</dbReference>
<dbReference type="Pfam" id="PF00254">
    <property type="entry name" value="FKBP_C"/>
    <property type="match status" value="1"/>
</dbReference>
<dbReference type="SUPFAM" id="SSF50156">
    <property type="entry name" value="PDZ domain-like"/>
    <property type="match status" value="1"/>
</dbReference>
<dbReference type="AlphaFoldDB" id="A0A7S0XHN7"/>
<name>A0A7S0XHN7_9CHLO</name>
<feature type="domain" description="PPIase FKBP-type" evidence="3">
    <location>
        <begin position="316"/>
        <end position="361"/>
    </location>
</feature>
<dbReference type="PROSITE" id="PS50059">
    <property type="entry name" value="FKBP_PPIASE"/>
    <property type="match status" value="1"/>
</dbReference>
<accession>A0A7S0XHN7</accession>
<keyword evidence="1" id="KW-0413">Isomerase</keyword>
<evidence type="ECO:0000313" key="4">
    <source>
        <dbReference type="EMBL" id="CAD8723131.1"/>
    </source>
</evidence>
<dbReference type="EMBL" id="HBFC01037613">
    <property type="protein sequence ID" value="CAD8723131.1"/>
    <property type="molecule type" value="Transcribed_RNA"/>
</dbReference>
<protein>
    <recommendedName>
        <fullName evidence="1">peptidylprolyl isomerase</fullName>
        <ecNumber evidence="1">5.2.1.8</ecNumber>
    </recommendedName>
</protein>
<comment type="catalytic activity">
    <reaction evidence="1">
        <text>[protein]-peptidylproline (omega=180) = [protein]-peptidylproline (omega=0)</text>
        <dbReference type="Rhea" id="RHEA:16237"/>
        <dbReference type="Rhea" id="RHEA-COMP:10747"/>
        <dbReference type="Rhea" id="RHEA-COMP:10748"/>
        <dbReference type="ChEBI" id="CHEBI:83833"/>
        <dbReference type="ChEBI" id="CHEBI:83834"/>
        <dbReference type="EC" id="5.2.1.8"/>
    </reaction>
</comment>
<organism evidence="4">
    <name type="scientific">Mantoniella antarctica</name>
    <dbReference type="NCBI Taxonomy" id="81844"/>
    <lineage>
        <taxon>Eukaryota</taxon>
        <taxon>Viridiplantae</taxon>
        <taxon>Chlorophyta</taxon>
        <taxon>Mamiellophyceae</taxon>
        <taxon>Mamiellales</taxon>
        <taxon>Mamiellaceae</taxon>
        <taxon>Mantoniella</taxon>
    </lineage>
</organism>
<evidence type="ECO:0000256" key="2">
    <source>
        <dbReference type="SAM" id="MobiDB-lite"/>
    </source>
</evidence>
<feature type="region of interest" description="Disordered" evidence="2">
    <location>
        <begin position="1"/>
        <end position="59"/>
    </location>
</feature>